<proteinExistence type="predicted"/>
<accession>A0A914HMC7</accession>
<reference evidence="3" key="1">
    <citation type="submission" date="2022-11" db="UniProtKB">
        <authorList>
            <consortium name="WormBaseParasite"/>
        </authorList>
    </citation>
    <scope>IDENTIFICATION</scope>
</reference>
<keyword evidence="2" id="KW-1185">Reference proteome</keyword>
<dbReference type="AlphaFoldDB" id="A0A914HMC7"/>
<evidence type="ECO:0000256" key="1">
    <source>
        <dbReference type="SAM" id="Coils"/>
    </source>
</evidence>
<dbReference type="WBParaSite" id="Gr19_v10_g1896.t1">
    <property type="protein sequence ID" value="Gr19_v10_g1896.t1"/>
    <property type="gene ID" value="Gr19_v10_g1896"/>
</dbReference>
<evidence type="ECO:0000313" key="2">
    <source>
        <dbReference type="Proteomes" id="UP000887572"/>
    </source>
</evidence>
<feature type="coiled-coil region" evidence="1">
    <location>
        <begin position="238"/>
        <end position="265"/>
    </location>
</feature>
<protein>
    <submittedName>
        <fullName evidence="3">Uncharacterized protein</fullName>
    </submittedName>
</protein>
<organism evidence="2 3">
    <name type="scientific">Globodera rostochiensis</name>
    <name type="common">Golden nematode worm</name>
    <name type="synonym">Heterodera rostochiensis</name>
    <dbReference type="NCBI Taxonomy" id="31243"/>
    <lineage>
        <taxon>Eukaryota</taxon>
        <taxon>Metazoa</taxon>
        <taxon>Ecdysozoa</taxon>
        <taxon>Nematoda</taxon>
        <taxon>Chromadorea</taxon>
        <taxon>Rhabditida</taxon>
        <taxon>Tylenchina</taxon>
        <taxon>Tylenchomorpha</taxon>
        <taxon>Tylenchoidea</taxon>
        <taxon>Heteroderidae</taxon>
        <taxon>Heteroderinae</taxon>
        <taxon>Globodera</taxon>
    </lineage>
</organism>
<name>A0A914HMC7_GLORO</name>
<dbReference type="Proteomes" id="UP000887572">
    <property type="component" value="Unplaced"/>
</dbReference>
<keyword evidence="1" id="KW-0175">Coiled coil</keyword>
<sequence>MNRSLWMIYAVFLKPRNHWIYCFPNNCNKLLEHSVLEGNKNYWKSLLSKIRSIAKEIEKEFMTFIIEVELELIIKKVKWTSNYSRIVLEKKLAYCDSTSFINAWSWTHRIEKTNPPQNQKEFVEEIEKLIVDTKLNILKNELHAKIAVFAQQPHIDGDGFMEFSYNFKNEWDKIKQKIDQLTRNDVEKKTYFRGELDFLAKSAMLETVQLKAIITKKLDKLCPGPKKNFFKKLGQSFKNDQKKQKEQKEEAKKKEIDAMKEIINDIGIFDGAAYKLLVRFEHEELDNDDFCAELETAVEQDKKMVLQAYQVKNLKQ</sequence>
<evidence type="ECO:0000313" key="3">
    <source>
        <dbReference type="WBParaSite" id="Gr19_v10_g1896.t1"/>
    </source>
</evidence>